<accession>A0A0B7H6F7</accession>
<keyword evidence="2" id="KW-1185">Reference proteome</keyword>
<gene>
    <name evidence="1" type="ORF">CCYN2B_20003</name>
</gene>
<dbReference type="SUPFAM" id="SSF82171">
    <property type="entry name" value="DPP6 N-terminal domain-like"/>
    <property type="match status" value="1"/>
</dbReference>
<dbReference type="EMBL" id="CDOD01000012">
    <property type="protein sequence ID" value="CEN34124.1"/>
    <property type="molecule type" value="Genomic_DNA"/>
</dbReference>
<evidence type="ECO:0000313" key="2">
    <source>
        <dbReference type="Proteomes" id="UP000038055"/>
    </source>
</evidence>
<dbReference type="AlphaFoldDB" id="A0A0B7H6F7"/>
<dbReference type="InterPro" id="IPR013783">
    <property type="entry name" value="Ig-like_fold"/>
</dbReference>
<proteinExistence type="predicted"/>
<evidence type="ECO:0008006" key="3">
    <source>
        <dbReference type="Google" id="ProtNLM"/>
    </source>
</evidence>
<dbReference type="Gene3D" id="2.60.40.10">
    <property type="entry name" value="Immunoglobulins"/>
    <property type="match status" value="1"/>
</dbReference>
<protein>
    <recommendedName>
        <fullName evidence="3">IPT/TIG domain-containing protein</fullName>
    </recommendedName>
</protein>
<dbReference type="RefSeq" id="WP_041991332.1">
    <property type="nucleotide sequence ID" value="NZ_CDOD01000012.1"/>
</dbReference>
<dbReference type="Proteomes" id="UP000038055">
    <property type="component" value="Unassembled WGS sequence"/>
</dbReference>
<organism evidence="1 2">
    <name type="scientific">Capnocytophaga cynodegmi</name>
    <dbReference type="NCBI Taxonomy" id="28189"/>
    <lineage>
        <taxon>Bacteria</taxon>
        <taxon>Pseudomonadati</taxon>
        <taxon>Bacteroidota</taxon>
        <taxon>Flavobacteriia</taxon>
        <taxon>Flavobacteriales</taxon>
        <taxon>Flavobacteriaceae</taxon>
        <taxon>Capnocytophaga</taxon>
    </lineage>
</organism>
<evidence type="ECO:0000313" key="1">
    <source>
        <dbReference type="EMBL" id="CEN34124.1"/>
    </source>
</evidence>
<name>A0A0B7H6F7_9FLAO</name>
<reference evidence="2" key="1">
    <citation type="submission" date="2015-01" db="EMBL/GenBank/DDBJ databases">
        <authorList>
            <person name="MANFREDI Pablo"/>
        </authorList>
    </citation>
    <scope>NUCLEOTIDE SEQUENCE [LARGE SCALE GENOMIC DNA]</scope>
    <source>
        <strain evidence="2">Ccyn2B</strain>
    </source>
</reference>
<sequence>MKNILRMSFMAVVFLVVSCGKSENKEEEIIHFPEVSNSLNDIKVKLGETFQIQGTGFSKDKEYVVTFEPNQKGKIIEITDKYLKVEVPQNAISGEITLTFNGKTKVVGTIIIQKEYELYAYRRDYTNTNNYLKQLVKIDVNTGNQTVVSNLEFEGAYFTDLIFSENERNIIGFIATPSNGTALLKVNIDTGKSKTVLLSDEQRISFNYLVKDDKGDMYAYRRDNVDMDNYLKQLVKIDASTGNQTIVSNLEFEGTYFEDLVFDEKEKTIMGFTTTLSGGRSLLKVNMNTGKSTTTLLSDKQGINFDYLVKDDKGYIYAYRRDYTDTNNYLKQLVKIDTNTGNQTIVSNLDIEGKYFTDLVFDEEGKHIMGLTTTPSGSKILLKVNVNTGKNTKILLSNKKEISFNDLIFIPKK</sequence>
<dbReference type="PROSITE" id="PS51257">
    <property type="entry name" value="PROKAR_LIPOPROTEIN"/>
    <property type="match status" value="1"/>
</dbReference>